<dbReference type="GO" id="GO:0043138">
    <property type="term" value="F:3'-5' DNA helicase activity"/>
    <property type="evidence" value="ECO:0007669"/>
    <property type="project" value="UniProtKB-EC"/>
</dbReference>
<keyword evidence="3" id="KW-0227">DNA damage</keyword>
<dbReference type="GO" id="GO:0005524">
    <property type="term" value="F:ATP binding"/>
    <property type="evidence" value="ECO:0007669"/>
    <property type="project" value="UniProtKB-UniRule"/>
</dbReference>
<comment type="caution">
    <text evidence="17">The sequence shown here is derived from an EMBL/GenBank/DDBJ whole genome shotgun (WGS) entry which is preliminary data.</text>
</comment>
<comment type="catalytic activity">
    <reaction evidence="11">
        <text>Couples ATP hydrolysis with the unwinding of duplex DNA by translocating in the 3'-5' direction.</text>
        <dbReference type="EC" id="5.6.2.4"/>
    </reaction>
</comment>
<evidence type="ECO:0000256" key="2">
    <source>
        <dbReference type="ARBA" id="ARBA00022741"/>
    </source>
</evidence>
<evidence type="ECO:0000256" key="10">
    <source>
        <dbReference type="ARBA" id="ARBA00023235"/>
    </source>
</evidence>
<dbReference type="EMBL" id="SAYK01000006">
    <property type="protein sequence ID" value="TXJ60098.1"/>
    <property type="molecule type" value="Genomic_DNA"/>
</dbReference>
<protein>
    <recommendedName>
        <fullName evidence="12">DNA 3'-5' helicase</fullName>
        <ecNumber evidence="12">5.6.2.4</ecNumber>
    </recommendedName>
</protein>
<evidence type="ECO:0000259" key="15">
    <source>
        <dbReference type="PROSITE" id="PS51198"/>
    </source>
</evidence>
<dbReference type="InterPro" id="IPR014017">
    <property type="entry name" value="DNA_helicase_UvrD-like_C"/>
</dbReference>
<evidence type="ECO:0000313" key="18">
    <source>
        <dbReference type="Proteomes" id="UP000322188"/>
    </source>
</evidence>
<evidence type="ECO:0000256" key="3">
    <source>
        <dbReference type="ARBA" id="ARBA00022763"/>
    </source>
</evidence>
<dbReference type="InterPro" id="IPR011604">
    <property type="entry name" value="PDDEXK-like_dom_sf"/>
</dbReference>
<evidence type="ECO:0000256" key="13">
    <source>
        <dbReference type="ARBA" id="ARBA00048988"/>
    </source>
</evidence>
<dbReference type="Pfam" id="PF00580">
    <property type="entry name" value="UvrD-helicase"/>
    <property type="match status" value="1"/>
</dbReference>
<keyword evidence="1" id="KW-0540">Nuclease</keyword>
<dbReference type="InterPro" id="IPR014016">
    <property type="entry name" value="UvrD-like_ATP-bd"/>
</dbReference>
<keyword evidence="9" id="KW-0234">DNA repair</keyword>
<keyword evidence="2 14" id="KW-0547">Nucleotide-binding</keyword>
<dbReference type="Gene3D" id="3.40.50.300">
    <property type="entry name" value="P-loop containing nucleotide triphosphate hydrolases"/>
    <property type="match status" value="4"/>
</dbReference>
<dbReference type="InterPro" id="IPR038726">
    <property type="entry name" value="PDDEXK_AddAB-type"/>
</dbReference>
<evidence type="ECO:0000259" key="16">
    <source>
        <dbReference type="PROSITE" id="PS51217"/>
    </source>
</evidence>
<dbReference type="GO" id="GO:0004527">
    <property type="term" value="F:exonuclease activity"/>
    <property type="evidence" value="ECO:0007669"/>
    <property type="project" value="UniProtKB-KW"/>
</dbReference>
<evidence type="ECO:0000256" key="6">
    <source>
        <dbReference type="ARBA" id="ARBA00022839"/>
    </source>
</evidence>
<evidence type="ECO:0000256" key="4">
    <source>
        <dbReference type="ARBA" id="ARBA00022801"/>
    </source>
</evidence>
<dbReference type="PANTHER" id="PTHR11070">
    <property type="entry name" value="UVRD / RECB / PCRA DNA HELICASE FAMILY MEMBER"/>
    <property type="match status" value="1"/>
</dbReference>
<dbReference type="EC" id="5.6.2.4" evidence="12"/>
<dbReference type="GeneID" id="61067212"/>
<keyword evidence="6" id="KW-0269">Exonuclease</keyword>
<evidence type="ECO:0000313" key="17">
    <source>
        <dbReference type="EMBL" id="TXJ60098.1"/>
    </source>
</evidence>
<accession>A0A5C8GFN3</accession>
<reference evidence="17 18" key="1">
    <citation type="journal article" date="1992" name="Lakartidningen">
        <title>[Penicillin V and not amoxicillin is the first choice preparation in acute otitis].</title>
        <authorList>
            <person name="Kamme C."/>
            <person name="Lundgren K."/>
            <person name="Prellner K."/>
        </authorList>
    </citation>
    <scope>NUCLEOTIDE SEQUENCE [LARGE SCALE GENOMIC DNA]</scope>
    <source>
        <strain evidence="17 18">PC2022III</strain>
    </source>
</reference>
<dbReference type="PANTHER" id="PTHR11070:SF48">
    <property type="entry name" value="ATP-DEPENDENT HELICASE_NUCLEASE SUBUNIT A"/>
    <property type="match status" value="1"/>
</dbReference>
<dbReference type="PROSITE" id="PS51198">
    <property type="entry name" value="UVRD_HELICASE_ATP_BIND"/>
    <property type="match status" value="1"/>
</dbReference>
<evidence type="ECO:0000256" key="5">
    <source>
        <dbReference type="ARBA" id="ARBA00022806"/>
    </source>
</evidence>
<dbReference type="GO" id="GO:0000725">
    <property type="term" value="P:recombinational repair"/>
    <property type="evidence" value="ECO:0007669"/>
    <property type="project" value="TreeGrafter"/>
</dbReference>
<dbReference type="Gene3D" id="1.10.486.10">
    <property type="entry name" value="PCRA, domain 4"/>
    <property type="match status" value="1"/>
</dbReference>
<dbReference type="Pfam" id="PF13361">
    <property type="entry name" value="UvrD_C"/>
    <property type="match status" value="1"/>
</dbReference>
<keyword evidence="4 14" id="KW-0378">Hydrolase</keyword>
<dbReference type="GO" id="GO:0003677">
    <property type="term" value="F:DNA binding"/>
    <property type="evidence" value="ECO:0007669"/>
    <property type="project" value="UniProtKB-KW"/>
</dbReference>
<keyword evidence="8" id="KW-0238">DNA-binding</keyword>
<dbReference type="Pfam" id="PF12705">
    <property type="entry name" value="PDDEXK_1"/>
    <property type="match status" value="1"/>
</dbReference>
<sequence length="1142" mass="134641">MENIKLNKEQEKIINNFINKNACFVNASAGTGKTTTITEVYIKLLESGEKVSNIIVITFTKAAANEMLLKIRNRIRKKINEKNSNENFNKDYWQKIYKELLLNSKISTINAFAHSIVKEYSMHLGMPPNIYILEEDNQADEILQEEILNVLDFSEHGKKVKKIYRIYTEEDKEIFIKSIFNFLVKIKPRLENIEAFEKVALKCIDIDDKEYSKLYNDIINYSNEVVNDNTKQNRTINKCKYKITKLLECINNIEKKDNVKNLNYANFENIRDSLIEVSTAKLGNTKAEELKDILYNLNNYCGLMIKYIEAIYNKDNYIEIIEFIKETFNEFEKIKKENGIYSHEDIMSKAIESLENKKISKEIRDNIKALILDEAQDTSKLQFSFINLIVFGKRDINENDIKELDKINKKILIVGDRKQSIYRFRNANLNIFTNIQNSFKDYLIDLKNNYRSNSMLIEFFNRFFKEVVFLDDDLVKYKEGDNILYNKKTEKKSVSLFVLNNNFEEEDKKLDIDSKTKLEAYSIANYINKNYKKEEYKETVILLQTFTRLNIYLEALSDLKIPYYVDGGNGFYAREEIENIILFLKYLILKDYSVLPKLLREKFFDINIGDLSDFSNSLLSEMLDLKDYFSLSSLYSENYQNACKIAKEKNYYKELEKNRELLNSLERKSATINSYDIIETICIETNYYNYLMTKEDGELCYANIEKLKSIAYDFEDKSGKNVYDFVIGLTSVVNDISYASVPKLSVEAVKVMTIHKSKGLEFKNVFLAGAGYNRNSANDRFDFIEDFPVIEIPVHNYIKDYNIRISEKDKEYNRIADLSEKRRLLYVALTRAGENLNISGEGRGKNTYRGYINDYIAELKELNNKISSESQKELIEIKDIKNDFVNFYSYGRGIKSNEKNDIKNIAQINEKLKNIPNNIVNENKIKNNEINNIQYVIPSKIGVKNNFEEDNFKDIGELLNKKLSNLEFEKENDYNDYEEKIKISPTNMGTIMHELFENFDFDKYLKDKENYIEKLKIDTLKYYKYYDNNDLKYKLDKYFNNFIKNEHIKNIINGNEKIISREHKFQSRKLKNETIFIIPAKIDLITQNSEGKYFILDYKTSKKSEEKIAFYQNQLNEYKKIIREVFNIENLEELKTDIIFLG</sequence>
<comment type="catalytic activity">
    <reaction evidence="13">
        <text>ATP + H2O = ADP + phosphate + H(+)</text>
        <dbReference type="Rhea" id="RHEA:13065"/>
        <dbReference type="ChEBI" id="CHEBI:15377"/>
        <dbReference type="ChEBI" id="CHEBI:15378"/>
        <dbReference type="ChEBI" id="CHEBI:30616"/>
        <dbReference type="ChEBI" id="CHEBI:43474"/>
        <dbReference type="ChEBI" id="CHEBI:456216"/>
        <dbReference type="EC" id="5.6.2.4"/>
    </reaction>
</comment>
<proteinExistence type="predicted"/>
<evidence type="ECO:0000256" key="11">
    <source>
        <dbReference type="ARBA" id="ARBA00034617"/>
    </source>
</evidence>
<dbReference type="InterPro" id="IPR011335">
    <property type="entry name" value="Restrct_endonuc-II-like"/>
</dbReference>
<dbReference type="SUPFAM" id="SSF52540">
    <property type="entry name" value="P-loop containing nucleoside triphosphate hydrolases"/>
    <property type="match status" value="1"/>
</dbReference>
<dbReference type="GO" id="GO:0033202">
    <property type="term" value="C:DNA helicase complex"/>
    <property type="evidence" value="ECO:0007669"/>
    <property type="project" value="TreeGrafter"/>
</dbReference>
<dbReference type="RefSeq" id="WP_147560835.1">
    <property type="nucleotide sequence ID" value="NZ_SAYK01000006.1"/>
</dbReference>
<dbReference type="AlphaFoldDB" id="A0A5C8GFN3"/>
<keyword evidence="5 14" id="KW-0347">Helicase</keyword>
<keyword evidence="7 14" id="KW-0067">ATP-binding</keyword>
<organism evidence="17 18">
    <name type="scientific">Brachyspira aalborgi</name>
    <dbReference type="NCBI Taxonomy" id="29522"/>
    <lineage>
        <taxon>Bacteria</taxon>
        <taxon>Pseudomonadati</taxon>
        <taxon>Spirochaetota</taxon>
        <taxon>Spirochaetia</taxon>
        <taxon>Brachyspirales</taxon>
        <taxon>Brachyspiraceae</taxon>
        <taxon>Brachyspira</taxon>
    </lineage>
</organism>
<dbReference type="GO" id="GO:0005829">
    <property type="term" value="C:cytosol"/>
    <property type="evidence" value="ECO:0007669"/>
    <property type="project" value="TreeGrafter"/>
</dbReference>
<evidence type="ECO:0000256" key="14">
    <source>
        <dbReference type="PROSITE-ProRule" id="PRU00560"/>
    </source>
</evidence>
<dbReference type="InterPro" id="IPR027417">
    <property type="entry name" value="P-loop_NTPase"/>
</dbReference>
<feature type="domain" description="UvrD-like helicase C-terminal" evidence="16">
    <location>
        <begin position="475"/>
        <end position="759"/>
    </location>
</feature>
<dbReference type="SUPFAM" id="SSF52980">
    <property type="entry name" value="Restriction endonuclease-like"/>
    <property type="match status" value="1"/>
</dbReference>
<dbReference type="Gene3D" id="3.90.320.10">
    <property type="match status" value="1"/>
</dbReference>
<evidence type="ECO:0000256" key="1">
    <source>
        <dbReference type="ARBA" id="ARBA00022722"/>
    </source>
</evidence>
<dbReference type="InterPro" id="IPR000212">
    <property type="entry name" value="DNA_helicase_UvrD/REP"/>
</dbReference>
<evidence type="ECO:0000256" key="8">
    <source>
        <dbReference type="ARBA" id="ARBA00023125"/>
    </source>
</evidence>
<name>A0A5C8GFN3_9SPIR</name>
<evidence type="ECO:0000256" key="12">
    <source>
        <dbReference type="ARBA" id="ARBA00034808"/>
    </source>
</evidence>
<feature type="domain" description="UvrD-like helicase ATP-binding" evidence="15">
    <location>
        <begin position="6"/>
        <end position="453"/>
    </location>
</feature>
<dbReference type="PROSITE" id="PS51217">
    <property type="entry name" value="UVRD_HELICASE_CTER"/>
    <property type="match status" value="1"/>
</dbReference>
<gene>
    <name evidence="17" type="ORF">EPJ74_07770</name>
</gene>
<feature type="binding site" evidence="14">
    <location>
        <begin position="27"/>
        <end position="34"/>
    </location>
    <ligand>
        <name>ATP</name>
        <dbReference type="ChEBI" id="CHEBI:30616"/>
    </ligand>
</feature>
<dbReference type="Proteomes" id="UP000322188">
    <property type="component" value="Unassembled WGS sequence"/>
</dbReference>
<evidence type="ECO:0000256" key="7">
    <source>
        <dbReference type="ARBA" id="ARBA00022840"/>
    </source>
</evidence>
<evidence type="ECO:0000256" key="9">
    <source>
        <dbReference type="ARBA" id="ARBA00023204"/>
    </source>
</evidence>
<keyword evidence="10" id="KW-0413">Isomerase</keyword>